<keyword evidence="1" id="KW-0472">Membrane</keyword>
<comment type="caution">
    <text evidence="2">The sequence shown here is derived from an EMBL/GenBank/DDBJ whole genome shotgun (WGS) entry which is preliminary data.</text>
</comment>
<protein>
    <submittedName>
        <fullName evidence="2">Uncharacterized protein</fullName>
    </submittedName>
</protein>
<organism evidence="2 3">
    <name type="scientific">Caerostris extrusa</name>
    <name type="common">Bark spider</name>
    <name type="synonym">Caerostris bankana</name>
    <dbReference type="NCBI Taxonomy" id="172846"/>
    <lineage>
        <taxon>Eukaryota</taxon>
        <taxon>Metazoa</taxon>
        <taxon>Ecdysozoa</taxon>
        <taxon>Arthropoda</taxon>
        <taxon>Chelicerata</taxon>
        <taxon>Arachnida</taxon>
        <taxon>Araneae</taxon>
        <taxon>Araneomorphae</taxon>
        <taxon>Entelegynae</taxon>
        <taxon>Araneoidea</taxon>
        <taxon>Araneidae</taxon>
        <taxon>Caerostris</taxon>
    </lineage>
</organism>
<evidence type="ECO:0000313" key="2">
    <source>
        <dbReference type="EMBL" id="GIY23449.1"/>
    </source>
</evidence>
<dbReference type="AlphaFoldDB" id="A0AAV4RPD9"/>
<accession>A0AAV4RPD9</accession>
<gene>
    <name evidence="2" type="ORF">CEXT_322441</name>
</gene>
<evidence type="ECO:0000313" key="3">
    <source>
        <dbReference type="Proteomes" id="UP001054945"/>
    </source>
</evidence>
<name>A0AAV4RPD9_CAEEX</name>
<sequence length="107" mass="12632">MDLGKQFCRQHHVQNVHSDYTVVATGETLYMKLHYGVYRSALTATLLERQQKQDSIQGKFPKLNLNGIRSVRFPKHPRKIYRCNSLYIKIFFFLIIFCVTQHTNNNL</sequence>
<keyword evidence="1" id="KW-0812">Transmembrane</keyword>
<feature type="transmembrane region" description="Helical" evidence="1">
    <location>
        <begin position="86"/>
        <end position="103"/>
    </location>
</feature>
<keyword evidence="1" id="KW-1133">Transmembrane helix</keyword>
<keyword evidence="3" id="KW-1185">Reference proteome</keyword>
<reference evidence="2 3" key="1">
    <citation type="submission" date="2021-06" db="EMBL/GenBank/DDBJ databases">
        <title>Caerostris extrusa draft genome.</title>
        <authorList>
            <person name="Kono N."/>
            <person name="Arakawa K."/>
        </authorList>
    </citation>
    <scope>NUCLEOTIDE SEQUENCE [LARGE SCALE GENOMIC DNA]</scope>
</reference>
<dbReference type="EMBL" id="BPLR01008273">
    <property type="protein sequence ID" value="GIY23449.1"/>
    <property type="molecule type" value="Genomic_DNA"/>
</dbReference>
<proteinExistence type="predicted"/>
<dbReference type="Proteomes" id="UP001054945">
    <property type="component" value="Unassembled WGS sequence"/>
</dbReference>
<evidence type="ECO:0000256" key="1">
    <source>
        <dbReference type="SAM" id="Phobius"/>
    </source>
</evidence>